<organism evidence="1 2">
    <name type="scientific">Protea cynaroides</name>
    <dbReference type="NCBI Taxonomy" id="273540"/>
    <lineage>
        <taxon>Eukaryota</taxon>
        <taxon>Viridiplantae</taxon>
        <taxon>Streptophyta</taxon>
        <taxon>Embryophyta</taxon>
        <taxon>Tracheophyta</taxon>
        <taxon>Spermatophyta</taxon>
        <taxon>Magnoliopsida</taxon>
        <taxon>Proteales</taxon>
        <taxon>Proteaceae</taxon>
        <taxon>Protea</taxon>
    </lineage>
</organism>
<protein>
    <submittedName>
        <fullName evidence="1">Uncharacterized protein</fullName>
    </submittedName>
</protein>
<dbReference type="Proteomes" id="UP001141806">
    <property type="component" value="Unassembled WGS sequence"/>
</dbReference>
<name>A0A9Q0KHY4_9MAGN</name>
<dbReference type="EMBL" id="JAMYWD010000005">
    <property type="protein sequence ID" value="KAJ4970790.1"/>
    <property type="molecule type" value="Genomic_DNA"/>
</dbReference>
<evidence type="ECO:0000313" key="1">
    <source>
        <dbReference type="EMBL" id="KAJ4970790.1"/>
    </source>
</evidence>
<reference evidence="1" key="1">
    <citation type="journal article" date="2023" name="Plant J.">
        <title>The genome of the king protea, Protea cynaroides.</title>
        <authorList>
            <person name="Chang J."/>
            <person name="Duong T.A."/>
            <person name="Schoeman C."/>
            <person name="Ma X."/>
            <person name="Roodt D."/>
            <person name="Barker N."/>
            <person name="Li Z."/>
            <person name="Van de Peer Y."/>
            <person name="Mizrachi E."/>
        </authorList>
    </citation>
    <scope>NUCLEOTIDE SEQUENCE</scope>
    <source>
        <tissue evidence="1">Young leaves</tissue>
    </source>
</reference>
<dbReference type="AlphaFoldDB" id="A0A9Q0KHY4"/>
<sequence length="149" mass="16618">MLLRVPVNNTKCPTTSAQRNFSRKNFRSGKRRCGSEVHQVDGQLFDVLPQRAIAALRLPWTHVIVSWTMHPPLMDRAASSVGSQDIVFGVLFYNHNDSPVIQHPFVGSGDYKSQFLRNKKLAHPEGKARILAIDAVALGKDMVGFQLPV</sequence>
<accession>A0A9Q0KHY4</accession>
<keyword evidence="2" id="KW-1185">Reference proteome</keyword>
<comment type="caution">
    <text evidence="1">The sequence shown here is derived from an EMBL/GenBank/DDBJ whole genome shotgun (WGS) entry which is preliminary data.</text>
</comment>
<gene>
    <name evidence="1" type="ORF">NE237_003889</name>
</gene>
<proteinExistence type="predicted"/>
<evidence type="ECO:0000313" key="2">
    <source>
        <dbReference type="Proteomes" id="UP001141806"/>
    </source>
</evidence>